<keyword evidence="2" id="KW-0472">Membrane</keyword>
<dbReference type="FunFam" id="3.30.2080.10:FF:000001">
    <property type="entry name" value="Alpha-1,2-mannosidase subfamily"/>
    <property type="match status" value="1"/>
</dbReference>
<evidence type="ECO:0000313" key="5">
    <source>
        <dbReference type="EMBL" id="KAK4462742.1"/>
    </source>
</evidence>
<keyword evidence="2" id="KW-0812">Transmembrane</keyword>
<dbReference type="SUPFAM" id="SSF48208">
    <property type="entry name" value="Six-hairpin glycosidases"/>
    <property type="match status" value="1"/>
</dbReference>
<protein>
    <submittedName>
        <fullName evidence="5">Family 92 putative glycoside hydrolase</fullName>
    </submittedName>
</protein>
<accession>A0AAV9HTC8</accession>
<dbReference type="InterPro" id="IPR050883">
    <property type="entry name" value="PNGase"/>
</dbReference>
<dbReference type="InterPro" id="IPR012939">
    <property type="entry name" value="Glyco_hydro_92"/>
</dbReference>
<dbReference type="GO" id="GO:0006516">
    <property type="term" value="P:glycoprotein catabolic process"/>
    <property type="evidence" value="ECO:0007669"/>
    <property type="project" value="TreeGrafter"/>
</dbReference>
<dbReference type="GO" id="GO:0005634">
    <property type="term" value="C:nucleus"/>
    <property type="evidence" value="ECO:0007669"/>
    <property type="project" value="TreeGrafter"/>
</dbReference>
<dbReference type="Gene3D" id="1.20.1610.10">
    <property type="entry name" value="alpha-1,2-mannosidases domains"/>
    <property type="match status" value="1"/>
</dbReference>
<dbReference type="GO" id="GO:0000224">
    <property type="term" value="F:peptide-N4-(N-acetyl-beta-glucosaminyl)asparagine amidase activity"/>
    <property type="evidence" value="ECO:0007669"/>
    <property type="project" value="TreeGrafter"/>
</dbReference>
<keyword evidence="5" id="KW-0378">Hydrolase</keyword>
<sequence length="885" mass="98483">MRGPKPTVMAPPIRFRGIPRRSRVLVYALLCICIISLLPRFDFGIGRTLLFFLVSPQFAGRYEGGGGRGVDILQYVDPLIGTTNGGHVFPGASLPYGMAKAVADTQSPAENAAGFVSDSNPVLGFSHMHDSGTGGQPSLGNFPLFVHPGCPDDDFKKCAYTVMERAVNRTTDSAFAAPGYFTINLTNSVRAEMTVTEHTALYRFSFLNVNDGEVSVIDKESDADAPKTSQVPYSPLILIDLIDLMNSRYMGGIQVYNSSGRVIGEGSYSPSFGSGQYQAFFCADFRGAKIRKTGTFVGPDVTEGVDFLDSEKGHVPTGSAGAWIQFEKPLQGDEIMARVGVSFMSVDKACENAEEEIADWSFERVESDARKAWRTKLEVIEVDGTGVDDDLLTTFWSGLYRTLLSPQNYTGENPLWNSTEPYFDSFYCIWDSFRAQHPLLTIIDPDTQTDMVRALIDIYRHEGTLPDCRMSFCKGFTQGGSNADIVIADAYIKSLRSNINWTTAYEAVISDAEVEPPNWGSSGRGNLEAWHHVGFIPVDDIDRNGSGPASRTVSRGVEYAYDDFAISLLASALGKPLDAAKYSRRAANWRNYWNPSQRDLFRVPDTPDGDLSSSNFTGFMQPRQLDGSFKYQNTRSCSPIHNQHGCYYDTGLQTYEGSPWLYSFFVPQDMSSLISLMGGPQNFVERLTYFHTSGISYMGNEQGFLPVFQFHYASRPGLSSFWAREHIPSLFNASVNGIPGNDDCAMGAFSAFAMMGFFPVAGQDVYLLIPPFFRQVRIKAKEKGKWATIRVRNFDPDRKRIYVQSATLNGKKYTKSWMTHDIFLKGGTLEFVVGEEESKTWGVRDEDLPPSYQPIGLQDGDEEDEEDEEERRRKYAQLVYGNLDD</sequence>
<feature type="transmembrane region" description="Helical" evidence="2">
    <location>
        <begin position="24"/>
        <end position="41"/>
    </location>
</feature>
<comment type="caution">
    <text evidence="5">The sequence shown here is derived from an EMBL/GenBank/DDBJ whole genome shotgun (WGS) entry which is preliminary data.</text>
</comment>
<evidence type="ECO:0000259" key="4">
    <source>
        <dbReference type="Pfam" id="PF17678"/>
    </source>
</evidence>
<feature type="compositionally biased region" description="Acidic residues" evidence="1">
    <location>
        <begin position="859"/>
        <end position="869"/>
    </location>
</feature>
<dbReference type="GO" id="GO:0005975">
    <property type="term" value="P:carbohydrate metabolic process"/>
    <property type="evidence" value="ECO:0007669"/>
    <property type="project" value="InterPro"/>
</dbReference>
<evidence type="ECO:0000259" key="3">
    <source>
        <dbReference type="Pfam" id="PF07971"/>
    </source>
</evidence>
<name>A0AAV9HTC8_9PEZI</name>
<keyword evidence="6" id="KW-1185">Reference proteome</keyword>
<dbReference type="NCBIfam" id="TIGR01180">
    <property type="entry name" value="aman2_put"/>
    <property type="match status" value="1"/>
</dbReference>
<feature type="domain" description="Glycosyl hydrolase family 92" evidence="3">
    <location>
        <begin position="348"/>
        <end position="834"/>
    </location>
</feature>
<evidence type="ECO:0000313" key="6">
    <source>
        <dbReference type="Proteomes" id="UP001321749"/>
    </source>
</evidence>
<dbReference type="PANTHER" id="PTHR12143:SF42">
    <property type="entry name" value="PUTATIVE SUBFAMILY (AFU_ORTHOLOGUE AFUA_6G13760)-RELATED"/>
    <property type="match status" value="1"/>
</dbReference>
<proteinExistence type="predicted"/>
<dbReference type="FunFam" id="1.20.1050.60:FF:000002">
    <property type="entry name" value="Glycosyl hydrolase family 92"/>
    <property type="match status" value="1"/>
</dbReference>
<dbReference type="Pfam" id="PF07971">
    <property type="entry name" value="Glyco_hydro_92"/>
    <property type="match status" value="1"/>
</dbReference>
<gene>
    <name evidence="5" type="ORF">QBC42DRAFT_346132</name>
</gene>
<dbReference type="PANTHER" id="PTHR12143">
    <property type="entry name" value="PEPTIDE N-GLYCANASE PNGASE -RELATED"/>
    <property type="match status" value="1"/>
</dbReference>
<dbReference type="InterPro" id="IPR041371">
    <property type="entry name" value="GH92_N"/>
</dbReference>
<dbReference type="InterPro" id="IPR014718">
    <property type="entry name" value="GH-type_carb-bd"/>
</dbReference>
<dbReference type="GO" id="GO:0005829">
    <property type="term" value="C:cytosol"/>
    <property type="evidence" value="ECO:0007669"/>
    <property type="project" value="TreeGrafter"/>
</dbReference>
<dbReference type="InterPro" id="IPR005887">
    <property type="entry name" value="GH92_a_mannosidase_put"/>
</dbReference>
<keyword evidence="2" id="KW-1133">Transmembrane helix</keyword>
<dbReference type="Gene3D" id="1.20.1050.60">
    <property type="entry name" value="alpha-1,2-mannosidase"/>
    <property type="match status" value="1"/>
</dbReference>
<dbReference type="AlphaFoldDB" id="A0AAV9HTC8"/>
<feature type="region of interest" description="Disordered" evidence="1">
    <location>
        <begin position="841"/>
        <end position="873"/>
    </location>
</feature>
<dbReference type="Gene3D" id="2.70.98.10">
    <property type="match status" value="1"/>
</dbReference>
<dbReference type="InterPro" id="IPR008928">
    <property type="entry name" value="6-hairpin_glycosidase_sf"/>
</dbReference>
<dbReference type="Gene3D" id="3.30.2080.10">
    <property type="entry name" value="GH92 mannosidase domain"/>
    <property type="match status" value="1"/>
</dbReference>
<dbReference type="EMBL" id="MU864968">
    <property type="protein sequence ID" value="KAK4462742.1"/>
    <property type="molecule type" value="Genomic_DNA"/>
</dbReference>
<dbReference type="GO" id="GO:0030246">
    <property type="term" value="F:carbohydrate binding"/>
    <property type="evidence" value="ECO:0007669"/>
    <property type="project" value="InterPro"/>
</dbReference>
<dbReference type="Pfam" id="PF17678">
    <property type="entry name" value="Glyco_hydro_92N"/>
    <property type="match status" value="1"/>
</dbReference>
<feature type="domain" description="Glycosyl hydrolase family 92 N-terminal" evidence="4">
    <location>
        <begin position="75"/>
        <end position="342"/>
    </location>
</feature>
<reference evidence="5" key="2">
    <citation type="submission" date="2023-06" db="EMBL/GenBank/DDBJ databases">
        <authorList>
            <consortium name="Lawrence Berkeley National Laboratory"/>
            <person name="Mondo S.J."/>
            <person name="Hensen N."/>
            <person name="Bonometti L."/>
            <person name="Westerberg I."/>
            <person name="Brannstrom I.O."/>
            <person name="Guillou S."/>
            <person name="Cros-Aarteil S."/>
            <person name="Calhoun S."/>
            <person name="Haridas S."/>
            <person name="Kuo A."/>
            <person name="Pangilinan J."/>
            <person name="Riley R."/>
            <person name="Labutti K."/>
            <person name="Andreopoulos B."/>
            <person name="Lipzen A."/>
            <person name="Chen C."/>
            <person name="Yanf M."/>
            <person name="Daum C."/>
            <person name="Ng V."/>
            <person name="Clum A."/>
            <person name="Steindorff A."/>
            <person name="Ohm R."/>
            <person name="Martin F."/>
            <person name="Silar P."/>
            <person name="Natvig D."/>
            <person name="Lalanne C."/>
            <person name="Gautier V."/>
            <person name="Ament-Velasquez S.L."/>
            <person name="Kruys A."/>
            <person name="Hutchinson M.I."/>
            <person name="Powell A.J."/>
            <person name="Barry K."/>
            <person name="Miller A.N."/>
            <person name="Grigoriev I.V."/>
            <person name="Debuchy R."/>
            <person name="Gladieux P."/>
            <person name="Thoren M.H."/>
            <person name="Johannesson H."/>
        </authorList>
    </citation>
    <scope>NUCLEOTIDE SEQUENCE</scope>
    <source>
        <strain evidence="5">PSN324</strain>
    </source>
</reference>
<dbReference type="Proteomes" id="UP001321749">
    <property type="component" value="Unassembled WGS sequence"/>
</dbReference>
<organism evidence="5 6">
    <name type="scientific">Cladorrhinum samala</name>
    <dbReference type="NCBI Taxonomy" id="585594"/>
    <lineage>
        <taxon>Eukaryota</taxon>
        <taxon>Fungi</taxon>
        <taxon>Dikarya</taxon>
        <taxon>Ascomycota</taxon>
        <taxon>Pezizomycotina</taxon>
        <taxon>Sordariomycetes</taxon>
        <taxon>Sordariomycetidae</taxon>
        <taxon>Sordariales</taxon>
        <taxon>Podosporaceae</taxon>
        <taxon>Cladorrhinum</taxon>
    </lineage>
</organism>
<reference evidence="5" key="1">
    <citation type="journal article" date="2023" name="Mol. Phylogenet. Evol.">
        <title>Genome-scale phylogeny and comparative genomics of the fungal order Sordariales.</title>
        <authorList>
            <person name="Hensen N."/>
            <person name="Bonometti L."/>
            <person name="Westerberg I."/>
            <person name="Brannstrom I.O."/>
            <person name="Guillou S."/>
            <person name="Cros-Aarteil S."/>
            <person name="Calhoun S."/>
            <person name="Haridas S."/>
            <person name="Kuo A."/>
            <person name="Mondo S."/>
            <person name="Pangilinan J."/>
            <person name="Riley R."/>
            <person name="LaButti K."/>
            <person name="Andreopoulos B."/>
            <person name="Lipzen A."/>
            <person name="Chen C."/>
            <person name="Yan M."/>
            <person name="Daum C."/>
            <person name="Ng V."/>
            <person name="Clum A."/>
            <person name="Steindorff A."/>
            <person name="Ohm R.A."/>
            <person name="Martin F."/>
            <person name="Silar P."/>
            <person name="Natvig D.O."/>
            <person name="Lalanne C."/>
            <person name="Gautier V."/>
            <person name="Ament-Velasquez S.L."/>
            <person name="Kruys A."/>
            <person name="Hutchinson M.I."/>
            <person name="Powell A.J."/>
            <person name="Barry K."/>
            <person name="Miller A.N."/>
            <person name="Grigoriev I.V."/>
            <person name="Debuchy R."/>
            <person name="Gladieux P."/>
            <person name="Hiltunen Thoren M."/>
            <person name="Johannesson H."/>
        </authorList>
    </citation>
    <scope>NUCLEOTIDE SEQUENCE</scope>
    <source>
        <strain evidence="5">PSN324</strain>
    </source>
</reference>
<evidence type="ECO:0000256" key="1">
    <source>
        <dbReference type="SAM" id="MobiDB-lite"/>
    </source>
</evidence>
<evidence type="ECO:0000256" key="2">
    <source>
        <dbReference type="SAM" id="Phobius"/>
    </source>
</evidence>